<evidence type="ECO:0000313" key="3">
    <source>
        <dbReference type="Proteomes" id="UP000183471"/>
    </source>
</evidence>
<name>A0ABY0T6E9_9PROT</name>
<dbReference type="InterPro" id="IPR016181">
    <property type="entry name" value="Acyl_CoA_acyltransferase"/>
</dbReference>
<protein>
    <submittedName>
        <fullName evidence="2">Predicted N-acetyltransferase YhbS</fullName>
    </submittedName>
</protein>
<evidence type="ECO:0000259" key="1">
    <source>
        <dbReference type="PROSITE" id="PS51186"/>
    </source>
</evidence>
<dbReference type="InterPro" id="IPR000182">
    <property type="entry name" value="GNAT_dom"/>
</dbReference>
<proteinExistence type="predicted"/>
<dbReference type="Proteomes" id="UP000183471">
    <property type="component" value="Unassembled WGS sequence"/>
</dbReference>
<dbReference type="Gene3D" id="3.40.630.30">
    <property type="match status" value="1"/>
</dbReference>
<dbReference type="EMBL" id="FNKY01000001">
    <property type="protein sequence ID" value="SDQ32861.1"/>
    <property type="molecule type" value="Genomic_DNA"/>
</dbReference>
<sequence length="230" mass="25011">MYSVVAESEGRIVGSNFLWEDAAIAGIGPLTIAPDIQNSALGRRLMEDVLACARRKRFAGVRLVQAAYHNRSLALYAKLGFDIREPLANLQGPALRLDIPGHTVRSAQAEDENACNRLCQNVHGHDRGQELRQAIQQGTATIVEHAGRITGYATLIGFFGHAVGESNEDLKALIGAAEAFAGPGFLLPTRNGELFRWCLQHGLRVVQPMTLMSFGLYTQPSGTFLPSILF</sequence>
<dbReference type="Pfam" id="PF13508">
    <property type="entry name" value="Acetyltransf_7"/>
    <property type="match status" value="1"/>
</dbReference>
<keyword evidence="3" id="KW-1185">Reference proteome</keyword>
<gene>
    <name evidence="2" type="ORF">SAMN05216402_0400</name>
</gene>
<dbReference type="PROSITE" id="PS51186">
    <property type="entry name" value="GNAT"/>
    <property type="match status" value="1"/>
</dbReference>
<comment type="caution">
    <text evidence="2">The sequence shown here is derived from an EMBL/GenBank/DDBJ whole genome shotgun (WGS) entry which is preliminary data.</text>
</comment>
<organism evidence="2 3">
    <name type="scientific">Nitrosospira multiformis</name>
    <dbReference type="NCBI Taxonomy" id="1231"/>
    <lineage>
        <taxon>Bacteria</taxon>
        <taxon>Pseudomonadati</taxon>
        <taxon>Pseudomonadota</taxon>
        <taxon>Betaproteobacteria</taxon>
        <taxon>Nitrosomonadales</taxon>
        <taxon>Nitrosomonadaceae</taxon>
        <taxon>Nitrosospira</taxon>
    </lineage>
</organism>
<evidence type="ECO:0000313" key="2">
    <source>
        <dbReference type="EMBL" id="SDQ32861.1"/>
    </source>
</evidence>
<dbReference type="SUPFAM" id="SSF55729">
    <property type="entry name" value="Acyl-CoA N-acyltransferases (Nat)"/>
    <property type="match status" value="1"/>
</dbReference>
<feature type="domain" description="N-acetyltransferase" evidence="1">
    <location>
        <begin position="1"/>
        <end position="102"/>
    </location>
</feature>
<dbReference type="CDD" id="cd04301">
    <property type="entry name" value="NAT_SF"/>
    <property type="match status" value="1"/>
</dbReference>
<reference evidence="2 3" key="1">
    <citation type="submission" date="2016-10" db="EMBL/GenBank/DDBJ databases">
        <authorList>
            <person name="Varghese N."/>
            <person name="Submissions S."/>
        </authorList>
    </citation>
    <scope>NUCLEOTIDE SEQUENCE [LARGE SCALE GENOMIC DNA]</scope>
    <source>
        <strain evidence="2 3">Nl1</strain>
    </source>
</reference>
<accession>A0ABY0T6E9</accession>